<dbReference type="Pfam" id="PF25145">
    <property type="entry name" value="NfeD1b_N"/>
    <property type="match status" value="1"/>
</dbReference>
<dbReference type="SUPFAM" id="SSF52096">
    <property type="entry name" value="ClpP/crotonase"/>
    <property type="match status" value="1"/>
</dbReference>
<dbReference type="InterPro" id="IPR056739">
    <property type="entry name" value="NfeD_membrane"/>
</dbReference>
<evidence type="ECO:0000259" key="8">
    <source>
        <dbReference type="Pfam" id="PF25145"/>
    </source>
</evidence>
<evidence type="ECO:0000256" key="5">
    <source>
        <dbReference type="SAM" id="Phobius"/>
    </source>
</evidence>
<accession>A0ABS2DLA1</accession>
<evidence type="ECO:0000313" key="10">
    <source>
        <dbReference type="Proteomes" id="UP001518925"/>
    </source>
</evidence>
<dbReference type="PANTHER" id="PTHR33507">
    <property type="entry name" value="INNER MEMBRANE PROTEIN YBBJ"/>
    <property type="match status" value="1"/>
</dbReference>
<organism evidence="9 10">
    <name type="scientific">Bacillus suaedaesalsae</name>
    <dbReference type="NCBI Taxonomy" id="2810349"/>
    <lineage>
        <taxon>Bacteria</taxon>
        <taxon>Bacillati</taxon>
        <taxon>Bacillota</taxon>
        <taxon>Bacilli</taxon>
        <taxon>Bacillales</taxon>
        <taxon>Bacillaceae</taxon>
        <taxon>Bacillus</taxon>
    </lineage>
</organism>
<keyword evidence="10" id="KW-1185">Reference proteome</keyword>
<proteinExistence type="predicted"/>
<dbReference type="CDD" id="cd07021">
    <property type="entry name" value="Clp_protease_NfeD_like"/>
    <property type="match status" value="1"/>
</dbReference>
<gene>
    <name evidence="9" type="ORF">JR050_16445</name>
</gene>
<evidence type="ECO:0000256" key="2">
    <source>
        <dbReference type="ARBA" id="ARBA00022692"/>
    </source>
</evidence>
<dbReference type="Pfam" id="PF01957">
    <property type="entry name" value="NfeD"/>
    <property type="match status" value="1"/>
</dbReference>
<dbReference type="Pfam" id="PF24961">
    <property type="entry name" value="NfeD_membrane"/>
    <property type="match status" value="1"/>
</dbReference>
<keyword evidence="3 5" id="KW-1133">Transmembrane helix</keyword>
<feature type="transmembrane region" description="Helical" evidence="5">
    <location>
        <begin position="366"/>
        <end position="389"/>
    </location>
</feature>
<name>A0ABS2DLA1_9BACI</name>
<evidence type="ECO:0000313" key="9">
    <source>
        <dbReference type="EMBL" id="MBM6619253.1"/>
    </source>
</evidence>
<dbReference type="InterPro" id="IPR029045">
    <property type="entry name" value="ClpP/crotonase-like_dom_sf"/>
</dbReference>
<comment type="caution">
    <text evidence="9">The sequence shown here is derived from an EMBL/GenBank/DDBJ whole genome shotgun (WGS) entry which is preliminary data.</text>
</comment>
<dbReference type="EMBL" id="JAFELM010000042">
    <property type="protein sequence ID" value="MBM6619253.1"/>
    <property type="molecule type" value="Genomic_DNA"/>
</dbReference>
<dbReference type="Gene3D" id="3.90.226.10">
    <property type="entry name" value="2-enoyl-CoA Hydratase, Chain A, domain 1"/>
    <property type="match status" value="1"/>
</dbReference>
<feature type="transmembrane region" description="Helical" evidence="5">
    <location>
        <begin position="41"/>
        <end position="61"/>
    </location>
</feature>
<dbReference type="InterPro" id="IPR052165">
    <property type="entry name" value="Membrane_assoc_protease"/>
</dbReference>
<feature type="domain" description="NfeD1b N-terminal" evidence="8">
    <location>
        <begin position="70"/>
        <end position="256"/>
    </location>
</feature>
<protein>
    <submittedName>
        <fullName evidence="9">Nodulation protein NfeD</fullName>
    </submittedName>
</protein>
<dbReference type="InterPro" id="IPR012340">
    <property type="entry name" value="NA-bd_OB-fold"/>
</dbReference>
<keyword evidence="4 5" id="KW-0472">Membrane</keyword>
<feature type="domain" description="NfeD integral membrane" evidence="7">
    <location>
        <begin position="274"/>
        <end position="387"/>
    </location>
</feature>
<dbReference type="PANTHER" id="PTHR33507:SF3">
    <property type="entry name" value="INNER MEMBRANE PROTEIN YBBJ"/>
    <property type="match status" value="1"/>
</dbReference>
<evidence type="ECO:0000259" key="6">
    <source>
        <dbReference type="Pfam" id="PF01957"/>
    </source>
</evidence>
<feature type="domain" description="NfeD-like C-terminal" evidence="6">
    <location>
        <begin position="419"/>
        <end position="472"/>
    </location>
</feature>
<comment type="subcellular location">
    <subcellularLocation>
        <location evidence="1">Membrane</location>
        <topology evidence="1">Multi-pass membrane protein</topology>
    </subcellularLocation>
</comment>
<sequence>MHQKKIKNETFYIINRITYQGIFFPCYYERKEGKLLRILKGAIWGIFFFTLVSSLLASQFVQAKSVEQPVYIIPVHNTVEKGLLAFINRSIEEAEELNAKAIILDINTPGGAVDAASEIAKSITATEIPLIAFVNKQALSAGAYIALNADEIYMTPGSTMGAAAIIDGSGNAADEKAASYWLAAMESAAEQNGRDPIYAMAMADKDIELPDLNAEKGKLLTLTPSYALQVKYSEGTVNDLNELLTKLDLENYEVVEAEVSISENIARFLTHPVIVPILLSLGSLGLVLELYSPGFGIPGAVGITALILFFYGHLVAGLAGMEAIILFIVGFILLVLELFVPGGILGIIGIVAVLTSVFLSTASFEIAAISILLAFILCIAASILLIKVFGKNIKVFERLILKDRARTEKGYVSNVNRLELIGLEGMSLTPLRPSGIAIVDEEQLDVVTEGGYIGQNKPIKVIKVEGARVVVREILMSN</sequence>
<feature type="transmembrane region" description="Helical" evidence="5">
    <location>
        <begin position="295"/>
        <end position="312"/>
    </location>
</feature>
<dbReference type="InterPro" id="IPR002810">
    <property type="entry name" value="NfeD-like_C"/>
</dbReference>
<evidence type="ECO:0000256" key="1">
    <source>
        <dbReference type="ARBA" id="ARBA00004141"/>
    </source>
</evidence>
<keyword evidence="2 5" id="KW-0812">Transmembrane</keyword>
<dbReference type="Gene3D" id="2.40.50.140">
    <property type="entry name" value="Nucleic acid-binding proteins"/>
    <property type="match status" value="1"/>
</dbReference>
<dbReference type="InterPro" id="IPR056738">
    <property type="entry name" value="NfeD1b_N"/>
</dbReference>
<evidence type="ECO:0000259" key="7">
    <source>
        <dbReference type="Pfam" id="PF24961"/>
    </source>
</evidence>
<feature type="transmembrane region" description="Helical" evidence="5">
    <location>
        <begin position="318"/>
        <end position="336"/>
    </location>
</feature>
<evidence type="ECO:0000256" key="4">
    <source>
        <dbReference type="ARBA" id="ARBA00023136"/>
    </source>
</evidence>
<dbReference type="Proteomes" id="UP001518925">
    <property type="component" value="Unassembled WGS sequence"/>
</dbReference>
<reference evidence="9 10" key="1">
    <citation type="submission" date="2021-02" db="EMBL/GenBank/DDBJ databases">
        <title>Bacillus sp. RD4P76, an endophyte from a halophyte.</title>
        <authorList>
            <person name="Sun J.-Q."/>
        </authorList>
    </citation>
    <scope>NUCLEOTIDE SEQUENCE [LARGE SCALE GENOMIC DNA]</scope>
    <source>
        <strain evidence="9 10">RD4P76</strain>
    </source>
</reference>
<evidence type="ECO:0000256" key="3">
    <source>
        <dbReference type="ARBA" id="ARBA00022989"/>
    </source>
</evidence>